<comment type="caution">
    <text evidence="1">The sequence shown here is derived from an EMBL/GenBank/DDBJ whole genome shotgun (WGS) entry which is preliminary data.</text>
</comment>
<reference evidence="1 2" key="1">
    <citation type="journal article" date="2013" name="Genome Announc.">
        <title>Draft Genome Sequence of Holospora undulata Strain HU1, a Micronucleus-Specific Symbiont of the Ciliate Paramecium caudatum.</title>
        <authorList>
            <person name="Dohra H."/>
            <person name="Suzuki H."/>
            <person name="Suzuki T."/>
            <person name="Tanaka K."/>
            <person name="Fujishima M."/>
        </authorList>
    </citation>
    <scope>NUCLEOTIDE SEQUENCE [LARGE SCALE GENOMIC DNA]</scope>
    <source>
        <strain evidence="1 2">HU1</strain>
    </source>
</reference>
<protein>
    <submittedName>
        <fullName evidence="1">Uncharacterized protein</fullName>
    </submittedName>
</protein>
<proteinExistence type="predicted"/>
<sequence>MDKYLNYAASTANIASSANVLIPAGKTVAILLYSSSYYYTTYYNYYTQFMHWYIYNFKSSFLTTGLEVDVDRTLRAWQCRGFQYSYELWK</sequence>
<dbReference type="EMBL" id="ARPM03000202">
    <property type="protein sequence ID" value="ETZ04395.1"/>
    <property type="molecule type" value="Genomic_DNA"/>
</dbReference>
<accession>A0A061JFN6</accession>
<evidence type="ECO:0000313" key="1">
    <source>
        <dbReference type="EMBL" id="ETZ04395.1"/>
    </source>
</evidence>
<dbReference type="Proteomes" id="UP000026922">
    <property type="component" value="Unassembled WGS sequence"/>
</dbReference>
<dbReference type="AlphaFoldDB" id="A0A061JFN6"/>
<gene>
    <name evidence="1" type="ORF">K737_301232</name>
</gene>
<organism evidence="1 2">
    <name type="scientific">Holospora undulata HU1</name>
    <dbReference type="NCBI Taxonomy" id="1321371"/>
    <lineage>
        <taxon>Bacteria</taxon>
        <taxon>Pseudomonadati</taxon>
        <taxon>Pseudomonadota</taxon>
        <taxon>Alphaproteobacteria</taxon>
        <taxon>Holosporales</taxon>
        <taxon>Holosporaceae</taxon>
        <taxon>Holospora</taxon>
    </lineage>
</organism>
<keyword evidence="2" id="KW-1185">Reference proteome</keyword>
<name>A0A061JFN6_9PROT</name>
<evidence type="ECO:0000313" key="2">
    <source>
        <dbReference type="Proteomes" id="UP000026922"/>
    </source>
</evidence>